<dbReference type="STRING" id="1450539.A0A318ZYV9"/>
<keyword evidence="4 12" id="KW-0812">Transmembrane</keyword>
<evidence type="ECO:0000313" key="16">
    <source>
        <dbReference type="Proteomes" id="UP000248349"/>
    </source>
</evidence>
<proteinExistence type="predicted"/>
<evidence type="ECO:0000256" key="4">
    <source>
        <dbReference type="ARBA" id="ARBA00022692"/>
    </source>
</evidence>
<dbReference type="InterPro" id="IPR000008">
    <property type="entry name" value="C2_dom"/>
</dbReference>
<evidence type="ECO:0000259" key="13">
    <source>
        <dbReference type="PROSITE" id="PS50004"/>
    </source>
</evidence>
<dbReference type="RefSeq" id="XP_025431260.1">
    <property type="nucleotide sequence ID" value="XM_025576808.1"/>
</dbReference>
<evidence type="ECO:0000256" key="8">
    <source>
        <dbReference type="ARBA" id="ARBA00023055"/>
    </source>
</evidence>
<feature type="region of interest" description="Disordered" evidence="11">
    <location>
        <begin position="1073"/>
        <end position="1223"/>
    </location>
</feature>
<evidence type="ECO:0000256" key="12">
    <source>
        <dbReference type="SAM" id="Phobius"/>
    </source>
</evidence>
<dbReference type="GO" id="GO:0006869">
    <property type="term" value="P:lipid transport"/>
    <property type="evidence" value="ECO:0007669"/>
    <property type="project" value="UniProtKB-KW"/>
</dbReference>
<dbReference type="SUPFAM" id="SSF49562">
    <property type="entry name" value="C2 domain (Calcium/lipid-binding domain, CaLB)"/>
    <property type="match status" value="2"/>
</dbReference>
<dbReference type="GO" id="GO:0061817">
    <property type="term" value="P:endoplasmic reticulum-plasma membrane tethering"/>
    <property type="evidence" value="ECO:0007669"/>
    <property type="project" value="InterPro"/>
</dbReference>
<dbReference type="InterPro" id="IPR057349">
    <property type="entry name" value="C2_Mug190_3rd"/>
</dbReference>
<sequence>MAQATGGRESPKTRRMGEHWSGGNPVPTISHFMDRLEHDKQERKAHEEALAAKKRDSAAQSQEMPHKPRETTGKTRMVTDPTTGKDIEVEDLDEDSMDAVKDPRLVVPNANLGKPTEVKTAPDQSLSQYKENQDITAPPDPIAEGTTSDVPIHGEKTNVLFHPTPTVTYKPMFDQLERRGIGLCLGIVAGIVFLGRIFNGSLWGLLPLSFCVASGVWLWVQEVIRSGREMEWSSEQIRGQMATANLLPESVEWLNSFLGVFWGLINPEMLSPIADTIEDIMQASAPGVVENVRIAEIDQGNNPLRILSLRSLPDDHVKQLKEQVHEENVKNKDPQEAAAAEEGGDYYNIEASFAYHAKPSGQTTSSKARNMHMQIVFYLGVKGLFGVPFPVFVELTELVGTVRARFQMMPEAPFVKDVTFSLVGLPHVKAGCMPMVKGGVNILNLPLISNFVNYAIATAAGLFAAPKSMTMDLSMLLKGDDIAKETQALGVMWVRIHRAIGLSKQDRRGSYGGGSDPYINLSFSKYGKPMYCTRVITDDLNPVWEETAALLVTPELIKADESLSVELWDSDRTTADDIVGKVELPIRQMIQHPGKMYAQVSKLQGLNEGSEMPGELHWEVGFFGKPKLRAELRTDGKKKDLPEQFRDVQEFQDEKGVISNEEEDAITHTPPDPLWPSGILSIVVHQMVNLEVNNVKGSEGNRKGREYEPAKPYGDNTEEEGSHLPTSYCKIILNDELIYRTRAKALSSKPIFNAGTERFIRDWRSAFVTVSVRDQRYRQHDPILGVVPLKISDLLQTSSQVTRWYPLDGGVGFGRIRISVLFRSVETRLPPHMLGWDVGTFEFVSEKLTTVNFNQRCKIKLRTGGSSGKISKHVCSVDANNNATFDLSNADYRRSLRLPVKHRYRSPVVFEFHTQKKHHPTAYAVYWLQHLVDNEATEIDIPIWSTKNGKRLTQNYITEQNWEAKKSPGLEDLKEVGRLRFTGRFTPGIDDSHERFVVDSNSRETFETWEACIAEGVRSPHITASVPEEVEQLHEQSLLDGRDILKHADPRERKRWLDKQGYDWSGAFGHDPSAYLNQHGHQVAEPGRDDPPHNPYNPPRTEARSYGTMHPEEKNRPHPDSSSSSSSSSESDDDHDAYDGPLNNHDQEVNSSLQPPQQQPPPAADTFDVNSNLRRPSDTATNRTTATASASSGPSRSSTNEVLRKAEQRSEQRQQRGMMQWRPVRNAVFARDETKYALRKMKMKFTGDLSGREPDIETETGN</sequence>
<dbReference type="EMBL" id="KZ821232">
    <property type="protein sequence ID" value="PYH45278.1"/>
    <property type="molecule type" value="Genomic_DNA"/>
</dbReference>
<keyword evidence="6" id="KW-0256">Endoplasmic reticulum</keyword>
<accession>A0A318ZYV9</accession>
<feature type="compositionally biased region" description="Low complexity" evidence="11">
    <location>
        <begin position="1179"/>
        <end position="1200"/>
    </location>
</feature>
<keyword evidence="3" id="KW-0597">Phosphoprotein</keyword>
<feature type="domain" description="SMP-LTD" evidence="14">
    <location>
        <begin position="247"/>
        <end position="474"/>
    </location>
</feature>
<dbReference type="Pfam" id="PF25669">
    <property type="entry name" value="SMP_MUG190-like"/>
    <property type="match status" value="1"/>
</dbReference>
<dbReference type="InterPro" id="IPR037767">
    <property type="entry name" value="C2A_Mug190-like"/>
</dbReference>
<dbReference type="OrthoDB" id="419768at2759"/>
<gene>
    <name evidence="15" type="ORF">BP01DRAFT_373935</name>
</gene>
<comment type="subcellular location">
    <subcellularLocation>
        <location evidence="1">Endoplasmic reticulum membrane</location>
    </subcellularLocation>
</comment>
<feature type="region of interest" description="Disordered" evidence="11">
    <location>
        <begin position="107"/>
        <end position="126"/>
    </location>
</feature>
<dbReference type="Pfam" id="PF00168">
    <property type="entry name" value="C2"/>
    <property type="match status" value="2"/>
</dbReference>
<evidence type="ECO:0000256" key="5">
    <source>
        <dbReference type="ARBA" id="ARBA00022737"/>
    </source>
</evidence>
<protein>
    <submittedName>
        <fullName evidence="15">C2 domain protein</fullName>
    </submittedName>
</protein>
<feature type="compositionally biased region" description="Basic and acidic residues" evidence="11">
    <location>
        <begin position="64"/>
        <end position="73"/>
    </location>
</feature>
<reference evidence="15 16" key="1">
    <citation type="submission" date="2016-12" db="EMBL/GenBank/DDBJ databases">
        <title>The genomes of Aspergillus section Nigri reveals drivers in fungal speciation.</title>
        <authorList>
            <consortium name="DOE Joint Genome Institute"/>
            <person name="Vesth T.C."/>
            <person name="Nybo J."/>
            <person name="Theobald S."/>
            <person name="Brandl J."/>
            <person name="Frisvad J.C."/>
            <person name="Nielsen K.F."/>
            <person name="Lyhne E.K."/>
            <person name="Kogle M.E."/>
            <person name="Kuo A."/>
            <person name="Riley R."/>
            <person name="Clum A."/>
            <person name="Nolan M."/>
            <person name="Lipzen A."/>
            <person name="Salamov A."/>
            <person name="Henrissat B."/>
            <person name="Wiebenga A."/>
            <person name="De Vries R.P."/>
            <person name="Grigoriev I.V."/>
            <person name="Mortensen U.H."/>
            <person name="Andersen M.R."/>
            <person name="Baker S.E."/>
        </authorList>
    </citation>
    <scope>NUCLEOTIDE SEQUENCE [LARGE SCALE GENOMIC DNA]</scope>
    <source>
        <strain evidence="15 16">JOP 1030-1</strain>
    </source>
</reference>
<keyword evidence="16" id="KW-1185">Reference proteome</keyword>
<feature type="region of interest" description="Disordered" evidence="11">
    <location>
        <begin position="1"/>
        <end position="87"/>
    </location>
</feature>
<dbReference type="CDD" id="cd21676">
    <property type="entry name" value="SMP_Mug190"/>
    <property type="match status" value="1"/>
</dbReference>
<feature type="transmembrane region" description="Helical" evidence="12">
    <location>
        <begin position="375"/>
        <end position="393"/>
    </location>
</feature>
<keyword evidence="10 12" id="KW-0472">Membrane</keyword>
<keyword evidence="2" id="KW-0813">Transport</keyword>
<keyword evidence="7 12" id="KW-1133">Transmembrane helix</keyword>
<name>A0A318ZYV9_9EURO</name>
<dbReference type="GeneID" id="37078037"/>
<evidence type="ECO:0000256" key="1">
    <source>
        <dbReference type="ARBA" id="ARBA00004586"/>
    </source>
</evidence>
<feature type="compositionally biased region" description="Basic and acidic residues" evidence="11">
    <location>
        <begin position="32"/>
        <end position="57"/>
    </location>
</feature>
<keyword evidence="9" id="KW-0446">Lipid-binding</keyword>
<feature type="compositionally biased region" description="Basic and acidic residues" evidence="11">
    <location>
        <begin position="9"/>
        <end position="18"/>
    </location>
</feature>
<dbReference type="PANTHER" id="PTHR47348">
    <property type="entry name" value="MEIOTICALLY UP-REGULATED GENE 190 PROTEIN"/>
    <property type="match status" value="1"/>
</dbReference>
<dbReference type="PANTHER" id="PTHR47348:SF3">
    <property type="entry name" value="MEIOTICALLY UP-REGULATED GENE 190 PROTEIN"/>
    <property type="match status" value="1"/>
</dbReference>
<dbReference type="SMART" id="SM00239">
    <property type="entry name" value="C2"/>
    <property type="match status" value="2"/>
</dbReference>
<feature type="compositionally biased region" description="Basic and acidic residues" evidence="11">
    <location>
        <begin position="1202"/>
        <end position="1214"/>
    </location>
</feature>
<dbReference type="GO" id="GO:0008289">
    <property type="term" value="F:lipid binding"/>
    <property type="evidence" value="ECO:0007669"/>
    <property type="project" value="UniProtKB-KW"/>
</dbReference>
<dbReference type="PROSITE" id="PS50004">
    <property type="entry name" value="C2"/>
    <property type="match status" value="2"/>
</dbReference>
<evidence type="ECO:0000256" key="11">
    <source>
        <dbReference type="SAM" id="MobiDB-lite"/>
    </source>
</evidence>
<feature type="transmembrane region" description="Helical" evidence="12">
    <location>
        <begin position="180"/>
        <end position="198"/>
    </location>
</feature>
<feature type="compositionally biased region" description="Basic and acidic residues" evidence="11">
    <location>
        <begin position="1110"/>
        <end position="1119"/>
    </location>
</feature>
<dbReference type="InterPro" id="IPR031468">
    <property type="entry name" value="SMP_LBD"/>
</dbReference>
<dbReference type="InterPro" id="IPR035892">
    <property type="entry name" value="C2_domain_sf"/>
</dbReference>
<evidence type="ECO:0000259" key="14">
    <source>
        <dbReference type="PROSITE" id="PS51847"/>
    </source>
</evidence>
<dbReference type="Proteomes" id="UP000248349">
    <property type="component" value="Unassembled WGS sequence"/>
</dbReference>
<dbReference type="Gene3D" id="2.60.40.150">
    <property type="entry name" value="C2 domain"/>
    <property type="match status" value="2"/>
</dbReference>
<dbReference type="PROSITE" id="PS51847">
    <property type="entry name" value="SMP"/>
    <property type="match status" value="1"/>
</dbReference>
<dbReference type="GO" id="GO:0005789">
    <property type="term" value="C:endoplasmic reticulum membrane"/>
    <property type="evidence" value="ECO:0007669"/>
    <property type="project" value="UniProtKB-SubCell"/>
</dbReference>
<feature type="compositionally biased region" description="Basic and acidic residues" evidence="11">
    <location>
        <begin position="699"/>
        <end position="709"/>
    </location>
</feature>
<evidence type="ECO:0000256" key="6">
    <source>
        <dbReference type="ARBA" id="ARBA00022824"/>
    </source>
</evidence>
<feature type="region of interest" description="Disordered" evidence="11">
    <location>
        <begin position="696"/>
        <end position="721"/>
    </location>
</feature>
<feature type="transmembrane region" description="Helical" evidence="12">
    <location>
        <begin position="204"/>
        <end position="220"/>
    </location>
</feature>
<keyword evidence="8" id="KW-0445">Lipid transport</keyword>
<dbReference type="CDD" id="cd04041">
    <property type="entry name" value="C2A_fungal"/>
    <property type="match status" value="1"/>
</dbReference>
<organism evidence="15 16">
    <name type="scientific">Aspergillus saccharolyticus JOP 1030-1</name>
    <dbReference type="NCBI Taxonomy" id="1450539"/>
    <lineage>
        <taxon>Eukaryota</taxon>
        <taxon>Fungi</taxon>
        <taxon>Dikarya</taxon>
        <taxon>Ascomycota</taxon>
        <taxon>Pezizomycotina</taxon>
        <taxon>Eurotiomycetes</taxon>
        <taxon>Eurotiomycetidae</taxon>
        <taxon>Eurotiales</taxon>
        <taxon>Aspergillaceae</taxon>
        <taxon>Aspergillus</taxon>
        <taxon>Aspergillus subgen. Circumdati</taxon>
    </lineage>
</organism>
<evidence type="ECO:0000256" key="9">
    <source>
        <dbReference type="ARBA" id="ARBA00023121"/>
    </source>
</evidence>
<feature type="domain" description="C2" evidence="13">
    <location>
        <begin position="661"/>
        <end position="805"/>
    </location>
</feature>
<evidence type="ECO:0000256" key="7">
    <source>
        <dbReference type="ARBA" id="ARBA00022989"/>
    </source>
</evidence>
<feature type="compositionally biased region" description="Low complexity" evidence="11">
    <location>
        <begin position="1120"/>
        <end position="1129"/>
    </location>
</feature>
<evidence type="ECO:0000256" key="2">
    <source>
        <dbReference type="ARBA" id="ARBA00022448"/>
    </source>
</evidence>
<evidence type="ECO:0000256" key="3">
    <source>
        <dbReference type="ARBA" id="ARBA00022553"/>
    </source>
</evidence>
<dbReference type="AlphaFoldDB" id="A0A318ZYV9"/>
<dbReference type="Pfam" id="PF25331">
    <property type="entry name" value="C2_Mug190_3rd"/>
    <property type="match status" value="1"/>
</dbReference>
<feature type="domain" description="C2" evidence="13">
    <location>
        <begin position="467"/>
        <end position="601"/>
    </location>
</feature>
<dbReference type="InterPro" id="IPR037765">
    <property type="entry name" value="C2B_Tricalbin"/>
</dbReference>
<dbReference type="CDD" id="cd04052">
    <property type="entry name" value="C2B_Tricalbin-like"/>
    <property type="match status" value="1"/>
</dbReference>
<evidence type="ECO:0000256" key="10">
    <source>
        <dbReference type="ARBA" id="ARBA00023136"/>
    </source>
</evidence>
<evidence type="ECO:0000313" key="15">
    <source>
        <dbReference type="EMBL" id="PYH45278.1"/>
    </source>
</evidence>
<keyword evidence="5" id="KW-0677">Repeat</keyword>